<dbReference type="Proteomes" id="UP000267516">
    <property type="component" value="Segment"/>
</dbReference>
<accession>A0A2D3I5G7</accession>
<evidence type="ECO:0000313" key="1">
    <source>
        <dbReference type="EMBL" id="ATU83626.1"/>
    </source>
</evidence>
<sequence length="104" mass="11726">MSCCTKTIPLFGVFVDVRTDESSCQFSKIRVVNNFCLCIIGQKIVHFLEGDGSGKTVHDVRCKFLRVNCVLVKLGHILVDWKTGIFNPLDYLFKTNFLLSAIPL</sequence>
<reference evidence="1" key="1">
    <citation type="journal article" date="2018" name="Aquaculture">
        <title>Complete genome sequence of a white spot syndrome virus associated with a disease incursion in Australia.</title>
        <authorList>
            <person name="Oakey J."/>
            <person name="Smith C.S."/>
        </authorList>
    </citation>
    <scope>NUCLEOTIDE SEQUENCE [LARGE SCALE GENOMIC DNA]</scope>
    <source>
        <strain evidence="1">WSSV-AU</strain>
    </source>
</reference>
<name>A0A2D3I5G7_9VIRU</name>
<proteinExistence type="predicted"/>
<organism evidence="1">
    <name type="scientific">White spot syndrome virus</name>
    <dbReference type="NCBI Taxonomy" id="342409"/>
    <lineage>
        <taxon>Viruses</taxon>
        <taxon>Viruses incertae sedis</taxon>
        <taxon>Naldaviricetes</taxon>
        <taxon>Nimaviridae</taxon>
        <taxon>Whispovirus</taxon>
    </lineage>
</organism>
<protein>
    <submittedName>
        <fullName evidence="1">ORF229</fullName>
    </submittedName>
</protein>
<dbReference type="EMBL" id="MF768985">
    <property type="protein sequence ID" value="ATU83626.1"/>
    <property type="molecule type" value="Genomic_DNA"/>
</dbReference>